<feature type="region of interest" description="Disordered" evidence="1">
    <location>
        <begin position="307"/>
        <end position="349"/>
    </location>
</feature>
<evidence type="ECO:0008006" key="4">
    <source>
        <dbReference type="Google" id="ProtNLM"/>
    </source>
</evidence>
<reference evidence="2 3" key="1">
    <citation type="submission" date="2019-02" db="EMBL/GenBank/DDBJ databases">
        <title>Deep-cultivation of Planctomycetes and their phenomic and genomic characterization uncovers novel biology.</title>
        <authorList>
            <person name="Wiegand S."/>
            <person name="Jogler M."/>
            <person name="Boedeker C."/>
            <person name="Pinto D."/>
            <person name="Vollmers J."/>
            <person name="Rivas-Marin E."/>
            <person name="Kohn T."/>
            <person name="Peeters S.H."/>
            <person name="Heuer A."/>
            <person name="Rast P."/>
            <person name="Oberbeckmann S."/>
            <person name="Bunk B."/>
            <person name="Jeske O."/>
            <person name="Meyerdierks A."/>
            <person name="Storesund J.E."/>
            <person name="Kallscheuer N."/>
            <person name="Luecker S."/>
            <person name="Lage O.M."/>
            <person name="Pohl T."/>
            <person name="Merkel B.J."/>
            <person name="Hornburger P."/>
            <person name="Mueller R.-W."/>
            <person name="Bruemmer F."/>
            <person name="Labrenz M."/>
            <person name="Spormann A.M."/>
            <person name="Op den Camp H."/>
            <person name="Overmann J."/>
            <person name="Amann R."/>
            <person name="Jetten M.S.M."/>
            <person name="Mascher T."/>
            <person name="Medema M.H."/>
            <person name="Devos D.P."/>
            <person name="Kaster A.-K."/>
            <person name="Ovreas L."/>
            <person name="Rohde M."/>
            <person name="Galperin M.Y."/>
            <person name="Jogler C."/>
        </authorList>
    </citation>
    <scope>NUCLEOTIDE SEQUENCE [LARGE SCALE GENOMIC DNA]</scope>
    <source>
        <strain evidence="2 3">Pan189</strain>
    </source>
</reference>
<evidence type="ECO:0000313" key="3">
    <source>
        <dbReference type="Proteomes" id="UP000317318"/>
    </source>
</evidence>
<evidence type="ECO:0000313" key="2">
    <source>
        <dbReference type="EMBL" id="QDT36098.1"/>
    </source>
</evidence>
<name>A0A517QWZ9_9PLAN</name>
<gene>
    <name evidence="2" type="ORF">Pan189_04530</name>
</gene>
<dbReference type="Proteomes" id="UP000317318">
    <property type="component" value="Chromosome"/>
</dbReference>
<proteinExistence type="predicted"/>
<protein>
    <recommendedName>
        <fullName evidence="4">DUF115 domain-containing protein</fullName>
    </recommendedName>
</protein>
<sequence length="385" mass="43135">MLGDLKPLLVEPRNERDRLGTFFRINLDRARTPVGLDDAFAGALPSACWLVCGGPSLTDLPIDEISRSAVPVMTVNLAGSGLLRPNFWTSYDPTCRFLKSIYLDAGITKFVHARRATDLVPETTLKVADCPNLYFFDSEPGRNYGNFFDRSSDRILDWSDSLLQAIDILYRLGFRTLYLAGTDMRVRPSREQIERAATRDVHFDLNVGLEQFLKDCEAAGLPAEELDRLPQGRQYHFAETKPIRSAALTDRHYDRVAQQLRLARRTFSSHGLSIVSVTPGSRLNDYFEYRPAVDILQETRIRFGDPMSESTLGRYHTRGPRLPKGVGPMRDVGPYRPPRSKSHRRPAEAHEPIPIGAAPVQQSNDLAGCLSDAAANVRIVPREVG</sequence>
<keyword evidence="3" id="KW-1185">Reference proteome</keyword>
<dbReference type="AlphaFoldDB" id="A0A517QWZ9"/>
<accession>A0A517QWZ9</accession>
<organism evidence="2 3">
    <name type="scientific">Stratiformator vulcanicus</name>
    <dbReference type="NCBI Taxonomy" id="2527980"/>
    <lineage>
        <taxon>Bacteria</taxon>
        <taxon>Pseudomonadati</taxon>
        <taxon>Planctomycetota</taxon>
        <taxon>Planctomycetia</taxon>
        <taxon>Planctomycetales</taxon>
        <taxon>Planctomycetaceae</taxon>
        <taxon>Stratiformator</taxon>
    </lineage>
</organism>
<dbReference type="EMBL" id="CP036268">
    <property type="protein sequence ID" value="QDT36098.1"/>
    <property type="molecule type" value="Genomic_DNA"/>
</dbReference>
<evidence type="ECO:0000256" key="1">
    <source>
        <dbReference type="SAM" id="MobiDB-lite"/>
    </source>
</evidence>
<dbReference type="KEGG" id="svp:Pan189_04530"/>